<gene>
    <name evidence="2" type="ORF">ATNIH1004_006662</name>
</gene>
<accession>A0A5M9MJV3</accession>
<evidence type="ECO:0008006" key="4">
    <source>
        <dbReference type="Google" id="ProtNLM"/>
    </source>
</evidence>
<dbReference type="InterPro" id="IPR046341">
    <property type="entry name" value="SET_dom_sf"/>
</dbReference>
<evidence type="ECO:0000256" key="1">
    <source>
        <dbReference type="SAM" id="MobiDB-lite"/>
    </source>
</evidence>
<feature type="compositionally biased region" description="Polar residues" evidence="1">
    <location>
        <begin position="82"/>
        <end position="94"/>
    </location>
</feature>
<dbReference type="VEuPathDB" id="FungiDB:EYZ11_007720"/>
<protein>
    <recommendedName>
        <fullName evidence="4">SET domain-containing protein</fullName>
    </recommendedName>
</protein>
<name>A0A5M9MJV3_9EURO</name>
<dbReference type="RefSeq" id="XP_033424604.1">
    <property type="nucleotide sequence ID" value="XM_033571289.1"/>
</dbReference>
<dbReference type="AlphaFoldDB" id="A0A5M9MJV3"/>
<dbReference type="EMBL" id="QUQM01000007">
    <property type="protein sequence ID" value="KAA8645243.1"/>
    <property type="molecule type" value="Genomic_DNA"/>
</dbReference>
<evidence type="ECO:0000313" key="3">
    <source>
        <dbReference type="Proteomes" id="UP000324241"/>
    </source>
</evidence>
<proteinExistence type="predicted"/>
<comment type="caution">
    <text evidence="2">The sequence shown here is derived from an EMBL/GenBank/DDBJ whole genome shotgun (WGS) entry which is preliminary data.</text>
</comment>
<dbReference type="Proteomes" id="UP000324241">
    <property type="component" value="Unassembled WGS sequence"/>
</dbReference>
<feature type="compositionally biased region" description="Basic and acidic residues" evidence="1">
    <location>
        <begin position="169"/>
        <end position="184"/>
    </location>
</feature>
<feature type="compositionally biased region" description="Basic and acidic residues" evidence="1">
    <location>
        <begin position="146"/>
        <end position="156"/>
    </location>
</feature>
<sequence length="545" mass="61481">MDAASSPYPSVISNLGNLLGKEFSNQLTQLVDSSDTQRRPCFLRVEAKLCPTTEHFVHSNGASHAVAYVDLRSGRPVCAPNITPSPSPDRQAQHLTPDEIDTPIAPTTRQPKTHDTNGPQKRRKVVGGLRLQTSRVQHTAAGNIDESEKSTEDEVPQKQPQKKHLVRQVHSDSRFPVRNAHKEPSVPALTSTSTDKLISGIWRQVHSEVKWSRDSLCVDPTMHIHGGMSREAFRIVNSMCVTYHNQSQSSRALEMVVQAYWVECYEARIVAIELEKPRLSKTEARMIALREACAVLKLTEKDLRNRLAIWRGYKEIKENGGWASLIFAGSGVYRFCKYRIGFNEGLTQRLRQLRHNLEIAADTLHPEWRQLLGVIGQRPSLQYPGHPHEWVAMGNCPAQPLRYTYRHLGQDFLHYQFIDECVVDHNVFGEEDPRRVPEVDSGICPTCHQQQADDICLNRCKCFPNLFGDVKTRPAVQVFQTGNAKNNGVVARLDFERGVAIGEFVGLVTTGIEGVDVMMGGSPEKSYQIFQRQMGNVDWRYDVTK</sequence>
<organism evidence="2 3">
    <name type="scientific">Aspergillus tanneri</name>
    <dbReference type="NCBI Taxonomy" id="1220188"/>
    <lineage>
        <taxon>Eukaryota</taxon>
        <taxon>Fungi</taxon>
        <taxon>Dikarya</taxon>
        <taxon>Ascomycota</taxon>
        <taxon>Pezizomycotina</taxon>
        <taxon>Eurotiomycetes</taxon>
        <taxon>Eurotiomycetidae</taxon>
        <taxon>Eurotiales</taxon>
        <taxon>Aspergillaceae</taxon>
        <taxon>Aspergillus</taxon>
        <taxon>Aspergillus subgen. Circumdati</taxon>
    </lineage>
</organism>
<feature type="region of interest" description="Disordered" evidence="1">
    <location>
        <begin position="79"/>
        <end position="191"/>
    </location>
</feature>
<dbReference type="OrthoDB" id="308383at2759"/>
<evidence type="ECO:0000313" key="2">
    <source>
        <dbReference type="EMBL" id="KAA8645243.1"/>
    </source>
</evidence>
<reference evidence="2 3" key="1">
    <citation type="submission" date="2019-08" db="EMBL/GenBank/DDBJ databases">
        <title>The genome sequence of a newly discovered highly antifungal drug resistant Aspergillus species, Aspergillus tanneri NIH 1004.</title>
        <authorList>
            <person name="Mounaud S."/>
            <person name="Singh I."/>
            <person name="Joardar V."/>
            <person name="Pakala S."/>
            <person name="Pakala S."/>
            <person name="Venepally P."/>
            <person name="Chung J.K."/>
            <person name="Losada L."/>
            <person name="Nierman W.C."/>
        </authorList>
    </citation>
    <scope>NUCLEOTIDE SEQUENCE [LARGE SCALE GENOMIC DNA]</scope>
    <source>
        <strain evidence="2 3">NIH1004</strain>
    </source>
</reference>
<dbReference type="SUPFAM" id="SSF82199">
    <property type="entry name" value="SET domain"/>
    <property type="match status" value="1"/>
</dbReference>
<dbReference type="GeneID" id="54329364"/>